<keyword evidence="1" id="KW-0805">Transcription regulation</keyword>
<name>A0A0G0P8W2_9BACT</name>
<keyword evidence="3" id="KW-0804">Transcription</keyword>
<dbReference type="InterPro" id="IPR018490">
    <property type="entry name" value="cNMP-bd_dom_sf"/>
</dbReference>
<comment type="caution">
    <text evidence="6">The sequence shown here is derived from an EMBL/GenBank/DDBJ whole genome shotgun (WGS) entry which is preliminary data.</text>
</comment>
<evidence type="ECO:0000259" key="4">
    <source>
        <dbReference type="PROSITE" id="PS50042"/>
    </source>
</evidence>
<evidence type="ECO:0000256" key="2">
    <source>
        <dbReference type="ARBA" id="ARBA00023125"/>
    </source>
</evidence>
<dbReference type="InterPro" id="IPR036390">
    <property type="entry name" value="WH_DNA-bd_sf"/>
</dbReference>
<dbReference type="GO" id="GO:0003700">
    <property type="term" value="F:DNA-binding transcription factor activity"/>
    <property type="evidence" value="ECO:0007669"/>
    <property type="project" value="TreeGrafter"/>
</dbReference>
<protein>
    <submittedName>
        <fullName evidence="6">Transcriptional regulator, Crp/Fnr family</fullName>
    </submittedName>
</protein>
<evidence type="ECO:0000259" key="5">
    <source>
        <dbReference type="PROSITE" id="PS51063"/>
    </source>
</evidence>
<dbReference type="SUPFAM" id="SSF46785">
    <property type="entry name" value="Winged helix' DNA-binding domain"/>
    <property type="match status" value="1"/>
</dbReference>
<dbReference type="Proteomes" id="UP000034081">
    <property type="component" value="Unassembled WGS sequence"/>
</dbReference>
<gene>
    <name evidence="6" type="ORF">UT08_C0004G0058</name>
</gene>
<dbReference type="PANTHER" id="PTHR24567">
    <property type="entry name" value="CRP FAMILY TRANSCRIPTIONAL REGULATORY PROTEIN"/>
    <property type="match status" value="1"/>
</dbReference>
<dbReference type="STRING" id="1618570.UT08_C0004G0058"/>
<dbReference type="EMBL" id="LBVL01000004">
    <property type="protein sequence ID" value="KKQ85746.1"/>
    <property type="molecule type" value="Genomic_DNA"/>
</dbReference>
<dbReference type="GO" id="GO:0005829">
    <property type="term" value="C:cytosol"/>
    <property type="evidence" value="ECO:0007669"/>
    <property type="project" value="TreeGrafter"/>
</dbReference>
<dbReference type="InterPro" id="IPR050397">
    <property type="entry name" value="Env_Response_Regulators"/>
</dbReference>
<dbReference type="PROSITE" id="PS50042">
    <property type="entry name" value="CNMP_BINDING_3"/>
    <property type="match status" value="1"/>
</dbReference>
<dbReference type="Gene3D" id="2.60.120.10">
    <property type="entry name" value="Jelly Rolls"/>
    <property type="match status" value="1"/>
</dbReference>
<keyword evidence="2" id="KW-0238">DNA-binding</keyword>
<dbReference type="AlphaFoldDB" id="A0A0G0P8W2"/>
<feature type="domain" description="Cyclic nucleotide-binding" evidence="4">
    <location>
        <begin position="1"/>
        <end position="65"/>
    </location>
</feature>
<reference evidence="6 7" key="1">
    <citation type="journal article" date="2015" name="Nature">
        <title>rRNA introns, odd ribosomes, and small enigmatic genomes across a large radiation of phyla.</title>
        <authorList>
            <person name="Brown C.T."/>
            <person name="Hug L.A."/>
            <person name="Thomas B.C."/>
            <person name="Sharon I."/>
            <person name="Castelle C.J."/>
            <person name="Singh A."/>
            <person name="Wilkins M.J."/>
            <person name="Williams K.H."/>
            <person name="Banfield J.F."/>
        </authorList>
    </citation>
    <scope>NUCLEOTIDE SEQUENCE [LARGE SCALE GENOMIC DNA]</scope>
</reference>
<accession>A0A0G0P8W2</accession>
<evidence type="ECO:0000313" key="6">
    <source>
        <dbReference type="EMBL" id="KKQ85746.1"/>
    </source>
</evidence>
<dbReference type="SMART" id="SM00419">
    <property type="entry name" value="HTH_CRP"/>
    <property type="match status" value="1"/>
</dbReference>
<dbReference type="PANTHER" id="PTHR24567:SF26">
    <property type="entry name" value="REGULATORY PROTEIN YEIL"/>
    <property type="match status" value="1"/>
</dbReference>
<dbReference type="InterPro" id="IPR014710">
    <property type="entry name" value="RmlC-like_jellyroll"/>
</dbReference>
<feature type="domain" description="HTH crp-type" evidence="5">
    <location>
        <begin position="131"/>
        <end position="204"/>
    </location>
</feature>
<evidence type="ECO:0000256" key="3">
    <source>
        <dbReference type="ARBA" id="ARBA00023163"/>
    </source>
</evidence>
<dbReference type="GO" id="GO:0003677">
    <property type="term" value="F:DNA binding"/>
    <property type="evidence" value="ECO:0007669"/>
    <property type="project" value="UniProtKB-KW"/>
</dbReference>
<dbReference type="InterPro" id="IPR000595">
    <property type="entry name" value="cNMP-bd_dom"/>
</dbReference>
<dbReference type="SUPFAM" id="SSF51206">
    <property type="entry name" value="cAMP-binding domain-like"/>
    <property type="match status" value="1"/>
</dbReference>
<dbReference type="Pfam" id="PF00027">
    <property type="entry name" value="cNMP_binding"/>
    <property type="match status" value="1"/>
</dbReference>
<evidence type="ECO:0000256" key="1">
    <source>
        <dbReference type="ARBA" id="ARBA00023015"/>
    </source>
</evidence>
<dbReference type="PROSITE" id="PS51063">
    <property type="entry name" value="HTH_CRP_2"/>
    <property type="match status" value="1"/>
</dbReference>
<dbReference type="Pfam" id="PF13545">
    <property type="entry name" value="HTH_Crp_2"/>
    <property type="match status" value="1"/>
</dbReference>
<sequence length="204" mass="23441">MIDTKVKDGLFEKPEETRFKKGSILLKPGEKIEKIYYLKHGNVRMYKKSPAGDVTIHIFKKGSFFPIALFIGKLMNKYYFQALTNIKVKISAPEKVVRFLKDEPEVLFDLTKRLSKGLEGMASRITENLGERVDKKLLSTIKYLSQSFGKEEKGFVRISLPLSHNDLASWLGISRETVSREMKKLAKSGQISYKYKQISLIKKN</sequence>
<dbReference type="PRINTS" id="PR00034">
    <property type="entry name" value="HTHCRP"/>
</dbReference>
<organism evidence="6 7">
    <name type="scientific">Candidatus Woesebacteria bacterium GW2011_GWB1_38_8</name>
    <dbReference type="NCBI Taxonomy" id="1618570"/>
    <lineage>
        <taxon>Bacteria</taxon>
        <taxon>Candidatus Woeseibacteriota</taxon>
    </lineage>
</organism>
<evidence type="ECO:0000313" key="7">
    <source>
        <dbReference type="Proteomes" id="UP000034081"/>
    </source>
</evidence>
<dbReference type="InterPro" id="IPR012318">
    <property type="entry name" value="HTH_CRP"/>
</dbReference>
<proteinExistence type="predicted"/>
<dbReference type="CDD" id="cd00038">
    <property type="entry name" value="CAP_ED"/>
    <property type="match status" value="1"/>
</dbReference>